<accession>A0ABT1WFT3</accession>
<sequence>MDPRLLVLYNQELTHVRDVANEFAQRHPKIAAGLGLGSHSAQDPTVERLLEGFAFLTARTQLKLQASFPEFTGQLLERLMPGVLAPTPSMGVVKLSLDGQDPALGKGLTVPTGAVFQAPVLPGAVAPVTFRSAQACTLWPLQMETVRHGPPHGDGLQHLRLSSALQLCLKRTGAGSVSDLPMDCLDFYVSAPQEWAFELHQRIAHRSTVVAVRGSSDEPWHILPPGALSTPGFEDHQAVLPEHNQVFSGFRLLHELFSLPERFLFFRIQHLLRHCQQAKGPGLEMLIGFPDTHPQMDRWVDLDSVALYCIPVVNLFPMACDRIQVDPSLHELHLIPNRSRPTDFEVYAVQSVIGHGTQHREALLPLYSSSAASLEMNQAAVFYALRRQTSLLPENQKRTGGRSSHVGTEVFIGLSSAHGRLLSERAIQQLSVQALCTNRDLPLLLPLGRGNTDLQASASFPVQSIRFVRGPSRPCPPLAEGRASWQLIELLALHTHGLHSLESAPDPLNPFQRLLSLFSRSDTPAHEQWAKAIQTARLRPMTQRLIQHGRPALYRGLELCLTLDEDCLQGLSAGLLGQALAVYVRRSLCVNTALAVRLVCEPSGQVMLLNPDLGLRPLV</sequence>
<comment type="caution">
    <text evidence="1">The sequence shown here is derived from an EMBL/GenBank/DDBJ whole genome shotgun (WGS) entry which is preliminary data.</text>
</comment>
<keyword evidence="2" id="KW-1185">Reference proteome</keyword>
<dbReference type="PANTHER" id="PTHR35370:SF1">
    <property type="entry name" value="TYPE VI SECRETION SYSTEM COMPONENT TSSF1"/>
    <property type="match status" value="1"/>
</dbReference>
<dbReference type="RefSeq" id="WP_256763472.1">
    <property type="nucleotide sequence ID" value="NZ_JANIGO010000001.1"/>
</dbReference>
<reference evidence="1 2" key="1">
    <citation type="submission" date="2022-07" db="EMBL/GenBank/DDBJ databases">
        <authorList>
            <person name="Xamxidin M."/>
            <person name="Wu M."/>
        </authorList>
    </citation>
    <scope>NUCLEOTIDE SEQUENCE [LARGE SCALE GENOMIC DNA]</scope>
    <source>
        <strain evidence="1 2">NBRC 111650</strain>
    </source>
</reference>
<dbReference type="InterPro" id="IPR010272">
    <property type="entry name" value="T6SS_TssF"/>
</dbReference>
<dbReference type="Proteomes" id="UP001204142">
    <property type="component" value="Unassembled WGS sequence"/>
</dbReference>
<proteinExistence type="predicted"/>
<dbReference type="NCBIfam" id="TIGR03359">
    <property type="entry name" value="VI_chp_6"/>
    <property type="match status" value="1"/>
</dbReference>
<dbReference type="PIRSF" id="PIRSF028304">
    <property type="entry name" value="UCP028304"/>
    <property type="match status" value="1"/>
</dbReference>
<gene>
    <name evidence="1" type="primary">tssF</name>
    <name evidence="1" type="ORF">NQT62_04815</name>
</gene>
<dbReference type="PANTHER" id="PTHR35370">
    <property type="entry name" value="CYTOPLASMIC PROTEIN-RELATED-RELATED"/>
    <property type="match status" value="1"/>
</dbReference>
<protein>
    <submittedName>
        <fullName evidence="1">Type VI secretion system baseplate subunit TssF</fullName>
    </submittedName>
</protein>
<evidence type="ECO:0000313" key="2">
    <source>
        <dbReference type="Proteomes" id="UP001204142"/>
    </source>
</evidence>
<name>A0ABT1WFT3_9BURK</name>
<evidence type="ECO:0000313" key="1">
    <source>
        <dbReference type="EMBL" id="MCQ8895763.1"/>
    </source>
</evidence>
<dbReference type="Pfam" id="PF05947">
    <property type="entry name" value="T6SS_TssF"/>
    <property type="match status" value="1"/>
</dbReference>
<dbReference type="EMBL" id="JANIGO010000001">
    <property type="protein sequence ID" value="MCQ8895763.1"/>
    <property type="molecule type" value="Genomic_DNA"/>
</dbReference>
<organism evidence="1 2">
    <name type="scientific">Limnobacter humi</name>
    <dbReference type="NCBI Taxonomy" id="1778671"/>
    <lineage>
        <taxon>Bacteria</taxon>
        <taxon>Pseudomonadati</taxon>
        <taxon>Pseudomonadota</taxon>
        <taxon>Betaproteobacteria</taxon>
        <taxon>Burkholderiales</taxon>
        <taxon>Burkholderiaceae</taxon>
        <taxon>Limnobacter</taxon>
    </lineage>
</organism>